<keyword evidence="4 6" id="KW-0472">Membrane</keyword>
<feature type="transmembrane region" description="Helical" evidence="6">
    <location>
        <begin position="330"/>
        <end position="354"/>
    </location>
</feature>
<feature type="transmembrane region" description="Helical" evidence="6">
    <location>
        <begin position="6"/>
        <end position="22"/>
    </location>
</feature>
<proteinExistence type="predicted"/>
<protein>
    <submittedName>
        <fullName evidence="8">O-antigen ligase</fullName>
    </submittedName>
</protein>
<evidence type="ECO:0000256" key="4">
    <source>
        <dbReference type="ARBA" id="ARBA00023136"/>
    </source>
</evidence>
<keyword evidence="8" id="KW-0436">Ligase</keyword>
<feature type="transmembrane region" description="Helical" evidence="6">
    <location>
        <begin position="231"/>
        <end position="248"/>
    </location>
</feature>
<evidence type="ECO:0000256" key="3">
    <source>
        <dbReference type="ARBA" id="ARBA00022989"/>
    </source>
</evidence>
<sequence length="451" mass="46857">MDPKLVLLVVGAVAVMCVVLTMGRYRFAVAALFVALTFLPVRLLGFGDVPFGWTVGVSSAVPALTTYNTLLLGFALVLLVERKLPRSARFAVPVVVFCGFGALVLWPASPNVSSGLLHVLACACAWAVGLHLGARLDPDGASGRFVALVLLLVACVLGLSVASQLASGAGDVERASGLFGHPATLGKLGVIFLGLLLPLSRSTAGRTRAMSYAAALVLFAMTGPTLSRANILAMVVVILAWALLLPSTRNLGKKILLPLGTVAVFVPVLDSLLTRFAVDSEGGDRPELLAAGYRQIAAQPWTGTGPNNYVTAVGGHEPIVALTGYPVHNMFLLTAAELGIVGAAFFFLPFVYALGVALRRVRTDGQVGDHARGILVLLLGITVVGLSGWAVVQQPVAETLFLVCGVLLGQVQRTRPVVDDAPATSTVSSPGAARTTTPARAARPVPRGARP</sequence>
<dbReference type="Proteomes" id="UP000225548">
    <property type="component" value="Unassembled WGS sequence"/>
</dbReference>
<evidence type="ECO:0000256" key="1">
    <source>
        <dbReference type="ARBA" id="ARBA00004141"/>
    </source>
</evidence>
<gene>
    <name evidence="8" type="ORF">ATL42_1042</name>
</gene>
<feature type="transmembrane region" description="Helical" evidence="6">
    <location>
        <begin position="178"/>
        <end position="197"/>
    </location>
</feature>
<evidence type="ECO:0000256" key="6">
    <source>
        <dbReference type="SAM" id="Phobius"/>
    </source>
</evidence>
<name>A0A2A9E4M1_9MICO</name>
<reference evidence="8 9" key="1">
    <citation type="submission" date="2017-10" db="EMBL/GenBank/DDBJ databases">
        <title>Sequencing the genomes of 1000 actinobacteria strains.</title>
        <authorList>
            <person name="Klenk H.-P."/>
        </authorList>
    </citation>
    <scope>NUCLEOTIDE SEQUENCE [LARGE SCALE GENOMIC DNA]</scope>
    <source>
        <strain evidence="8 9">DSM 18966</strain>
    </source>
</reference>
<feature type="transmembrane region" description="Helical" evidence="6">
    <location>
        <begin position="51"/>
        <end position="78"/>
    </location>
</feature>
<evidence type="ECO:0000256" key="5">
    <source>
        <dbReference type="SAM" id="MobiDB-lite"/>
    </source>
</evidence>
<feature type="transmembrane region" description="Helical" evidence="6">
    <location>
        <begin position="374"/>
        <end position="392"/>
    </location>
</feature>
<dbReference type="GO" id="GO:0016874">
    <property type="term" value="F:ligase activity"/>
    <property type="evidence" value="ECO:0007669"/>
    <property type="project" value="UniProtKB-KW"/>
</dbReference>
<dbReference type="PANTHER" id="PTHR37422:SF13">
    <property type="entry name" value="LIPOPOLYSACCHARIDE BIOSYNTHESIS PROTEIN PA4999-RELATED"/>
    <property type="match status" value="1"/>
</dbReference>
<dbReference type="RefSeq" id="WP_098454427.1">
    <property type="nucleotide sequence ID" value="NZ_PDJG01000001.1"/>
</dbReference>
<dbReference type="InterPro" id="IPR051533">
    <property type="entry name" value="WaaL-like"/>
</dbReference>
<feature type="region of interest" description="Disordered" evidence="5">
    <location>
        <begin position="420"/>
        <end position="451"/>
    </location>
</feature>
<accession>A0A2A9E4M1</accession>
<keyword evidence="3 6" id="KW-1133">Transmembrane helix</keyword>
<dbReference type="PANTHER" id="PTHR37422">
    <property type="entry name" value="TEICHURONIC ACID BIOSYNTHESIS PROTEIN TUAE"/>
    <property type="match status" value="1"/>
</dbReference>
<dbReference type="Pfam" id="PF04932">
    <property type="entry name" value="Wzy_C"/>
    <property type="match status" value="1"/>
</dbReference>
<feature type="transmembrane region" description="Helical" evidence="6">
    <location>
        <begin position="255"/>
        <end position="278"/>
    </location>
</feature>
<feature type="transmembrane region" description="Helical" evidence="6">
    <location>
        <begin position="90"/>
        <end position="109"/>
    </location>
</feature>
<feature type="transmembrane region" description="Helical" evidence="6">
    <location>
        <begin position="115"/>
        <end position="133"/>
    </location>
</feature>
<dbReference type="GO" id="GO:0016020">
    <property type="term" value="C:membrane"/>
    <property type="evidence" value="ECO:0007669"/>
    <property type="project" value="UniProtKB-SubCell"/>
</dbReference>
<comment type="caution">
    <text evidence="8">The sequence shown here is derived from an EMBL/GenBank/DDBJ whole genome shotgun (WGS) entry which is preliminary data.</text>
</comment>
<feature type="transmembrane region" description="Helical" evidence="6">
    <location>
        <begin position="209"/>
        <end position="225"/>
    </location>
</feature>
<dbReference type="EMBL" id="PDJG01000001">
    <property type="protein sequence ID" value="PFG33182.1"/>
    <property type="molecule type" value="Genomic_DNA"/>
</dbReference>
<keyword evidence="2 6" id="KW-0812">Transmembrane</keyword>
<organism evidence="8 9">
    <name type="scientific">Sanguibacter antarcticus</name>
    <dbReference type="NCBI Taxonomy" id="372484"/>
    <lineage>
        <taxon>Bacteria</taxon>
        <taxon>Bacillati</taxon>
        <taxon>Actinomycetota</taxon>
        <taxon>Actinomycetes</taxon>
        <taxon>Micrococcales</taxon>
        <taxon>Sanguibacteraceae</taxon>
        <taxon>Sanguibacter</taxon>
    </lineage>
</organism>
<evidence type="ECO:0000313" key="9">
    <source>
        <dbReference type="Proteomes" id="UP000225548"/>
    </source>
</evidence>
<evidence type="ECO:0000259" key="7">
    <source>
        <dbReference type="Pfam" id="PF04932"/>
    </source>
</evidence>
<evidence type="ECO:0000256" key="2">
    <source>
        <dbReference type="ARBA" id="ARBA00022692"/>
    </source>
</evidence>
<feature type="transmembrane region" description="Helical" evidence="6">
    <location>
        <begin position="27"/>
        <end position="45"/>
    </location>
</feature>
<comment type="subcellular location">
    <subcellularLocation>
        <location evidence="1">Membrane</location>
        <topology evidence="1">Multi-pass membrane protein</topology>
    </subcellularLocation>
</comment>
<dbReference type="OrthoDB" id="3373353at2"/>
<dbReference type="InterPro" id="IPR007016">
    <property type="entry name" value="O-antigen_ligase-rel_domated"/>
</dbReference>
<dbReference type="AlphaFoldDB" id="A0A2A9E4M1"/>
<feature type="domain" description="O-antigen ligase-related" evidence="7">
    <location>
        <begin position="214"/>
        <end position="347"/>
    </location>
</feature>
<feature type="transmembrane region" description="Helical" evidence="6">
    <location>
        <begin position="145"/>
        <end position="166"/>
    </location>
</feature>
<keyword evidence="9" id="KW-1185">Reference proteome</keyword>
<feature type="compositionally biased region" description="Low complexity" evidence="5">
    <location>
        <begin position="430"/>
        <end position="451"/>
    </location>
</feature>
<evidence type="ECO:0000313" key="8">
    <source>
        <dbReference type="EMBL" id="PFG33182.1"/>
    </source>
</evidence>